<feature type="transmembrane region" description="Helical" evidence="1">
    <location>
        <begin position="172"/>
        <end position="193"/>
    </location>
</feature>
<keyword evidence="1" id="KW-1133">Transmembrane helix</keyword>
<dbReference type="AlphaFoldDB" id="A0A6N3DUE3"/>
<gene>
    <name evidence="2" type="ORF">CTLFYP3_02038</name>
</gene>
<sequence>MMKKYFNKTIFYQGDGSILIPLLVAYVGAFVINLLAISNYFNWTIRMYLYNDINRENIFSFVYIFFFGLYLLTVYVLTVGVFKRKKWSTLLSGPYSRMDIRKRELFIVSISALVFIISFLYSILRGWCREREILSYIGNLQEVVLMDTLKLISIAIIVIGVLAILDSIFSNIYYLFGTLILGLIYLILLYANFGQALSYYRDNYIYGLDYVINGLMEYFNYSNYGNLMTNTQLIVISTILILVGIILIIIAKRLTNKMLLENMNEGIIFDFPRKIAKFLITTFPGVILALFISEIVNSRYLYTLGPYKLAVIRLGSIIVVSIICHFILKKVKIKPKEIYRL</sequence>
<dbReference type="EMBL" id="CACRTO010000020">
    <property type="protein sequence ID" value="VYU31655.1"/>
    <property type="molecule type" value="Genomic_DNA"/>
</dbReference>
<evidence type="ECO:0000313" key="2">
    <source>
        <dbReference type="EMBL" id="VYU31655.1"/>
    </source>
</evidence>
<keyword evidence="1" id="KW-0472">Membrane</keyword>
<keyword evidence="1" id="KW-0812">Transmembrane</keyword>
<evidence type="ECO:0000256" key="1">
    <source>
        <dbReference type="SAM" id="Phobius"/>
    </source>
</evidence>
<feature type="transmembrane region" description="Helical" evidence="1">
    <location>
        <begin position="233"/>
        <end position="254"/>
    </location>
</feature>
<feature type="transmembrane region" description="Helical" evidence="1">
    <location>
        <begin position="105"/>
        <end position="124"/>
    </location>
</feature>
<feature type="transmembrane region" description="Helical" evidence="1">
    <location>
        <begin position="20"/>
        <end position="41"/>
    </location>
</feature>
<accession>A0A6N3DUE3</accession>
<feature type="transmembrane region" description="Helical" evidence="1">
    <location>
        <begin position="144"/>
        <end position="165"/>
    </location>
</feature>
<protein>
    <recommendedName>
        <fullName evidence="3">ABC-2 family transporter protein</fullName>
    </recommendedName>
</protein>
<reference evidence="2" key="1">
    <citation type="submission" date="2019-11" db="EMBL/GenBank/DDBJ databases">
        <authorList>
            <person name="Feng L."/>
        </authorList>
    </citation>
    <scope>NUCLEOTIDE SEQUENCE</scope>
    <source>
        <strain evidence="2">CTertiumLFYP3</strain>
    </source>
</reference>
<feature type="transmembrane region" description="Helical" evidence="1">
    <location>
        <begin position="275"/>
        <end position="295"/>
    </location>
</feature>
<name>A0A6N3DUE3_9CLOT</name>
<organism evidence="2">
    <name type="scientific">Clostridium tertium</name>
    <dbReference type="NCBI Taxonomy" id="1559"/>
    <lineage>
        <taxon>Bacteria</taxon>
        <taxon>Bacillati</taxon>
        <taxon>Bacillota</taxon>
        <taxon>Clostridia</taxon>
        <taxon>Eubacteriales</taxon>
        <taxon>Clostridiaceae</taxon>
        <taxon>Clostridium</taxon>
    </lineage>
</organism>
<proteinExistence type="predicted"/>
<feature type="transmembrane region" description="Helical" evidence="1">
    <location>
        <begin position="307"/>
        <end position="328"/>
    </location>
</feature>
<evidence type="ECO:0008006" key="3">
    <source>
        <dbReference type="Google" id="ProtNLM"/>
    </source>
</evidence>
<feature type="transmembrane region" description="Helical" evidence="1">
    <location>
        <begin position="61"/>
        <end position="82"/>
    </location>
</feature>